<keyword evidence="2" id="KW-1185">Reference proteome</keyword>
<evidence type="ECO:0000313" key="2">
    <source>
        <dbReference type="Proteomes" id="UP000023772"/>
    </source>
</evidence>
<dbReference type="Proteomes" id="UP000023772">
    <property type="component" value="Chromosome"/>
</dbReference>
<reference evidence="1 2" key="1">
    <citation type="submission" date="2014-03" db="EMBL/GenBank/DDBJ databases">
        <title>Complete genome sequence of a deeply braunched marine Bacteroidia bacterium Draconibacterium orientale type strain FH5T.</title>
        <authorList>
            <person name="Li X."/>
            <person name="Wang X."/>
            <person name="Xie Z."/>
            <person name="Du Z."/>
            <person name="Chen G."/>
        </authorList>
    </citation>
    <scope>NUCLEOTIDE SEQUENCE [LARGE SCALE GENOMIC DNA]</scope>
    <source>
        <strain evidence="1 2">FH5</strain>
    </source>
</reference>
<name>A0ABM5QDD5_9BACT</name>
<dbReference type="EMBL" id="CP007451">
    <property type="protein sequence ID" value="AHW61797.1"/>
    <property type="molecule type" value="Genomic_DNA"/>
</dbReference>
<protein>
    <submittedName>
        <fullName evidence="1">Uncharacterized protein</fullName>
    </submittedName>
</protein>
<dbReference type="Gene3D" id="2.60.40.10">
    <property type="entry name" value="Immunoglobulins"/>
    <property type="match status" value="1"/>
</dbReference>
<evidence type="ECO:0000313" key="1">
    <source>
        <dbReference type="EMBL" id="AHW61797.1"/>
    </source>
</evidence>
<organism evidence="1 2">
    <name type="scientific">Draconibacterium orientale</name>
    <dbReference type="NCBI Taxonomy" id="1168034"/>
    <lineage>
        <taxon>Bacteria</taxon>
        <taxon>Pseudomonadati</taxon>
        <taxon>Bacteroidota</taxon>
        <taxon>Bacteroidia</taxon>
        <taxon>Marinilabiliales</taxon>
        <taxon>Prolixibacteraceae</taxon>
        <taxon>Draconibacterium</taxon>
    </lineage>
</organism>
<sequence>MAQEGLTPFVGSTHVYSVDADDATNNTLEWSVVEGTPGNDYTISDGDTETATVLWKTAGTYKLQFSETAIETGCITTKEVTIVVGENTFDVSTSNPLATCNAADGQVNYASNDATTSIKFTVNMATGTAGFNPNWEITFTLSPGTGATIANVAASEGTLSGSGPYTITGITSATGTGTVDITMDVTGDIYTVLDVDLEITSATELTYKTSDVDSDDWTAIQTINAIPNTSEIRAN</sequence>
<dbReference type="InterPro" id="IPR013783">
    <property type="entry name" value="Ig-like_fold"/>
</dbReference>
<proteinExistence type="predicted"/>
<gene>
    <name evidence="1" type="ORF">FH5T_08480</name>
</gene>
<accession>A0ABM5QDD5</accession>